<dbReference type="RefSeq" id="WP_138391188.1">
    <property type="nucleotide sequence ID" value="NZ_CP054022.1"/>
</dbReference>
<dbReference type="Gene3D" id="3.40.50.1820">
    <property type="entry name" value="alpha/beta hydrolase"/>
    <property type="match status" value="1"/>
</dbReference>
<geneLocation type="plasmid" evidence="2 3">
    <name>pPR12A201</name>
</geneLocation>
<evidence type="ECO:0000313" key="3">
    <source>
        <dbReference type="Proteomes" id="UP000305673"/>
    </source>
</evidence>
<reference evidence="2 3" key="1">
    <citation type="submission" date="2020-05" db="EMBL/GenBank/DDBJ databases">
        <title>Genome sequences of pea root nodulating Rhizobium spp.</title>
        <authorList>
            <person name="Rahi P."/>
        </authorList>
    </citation>
    <scope>NUCLEOTIDE SEQUENCE [LARGE SCALE GENOMIC DNA]</scope>
    <source>
        <strain evidence="3">JKLM 12A2</strain>
        <plasmid evidence="2 3">pPR12A201</plasmid>
    </source>
</reference>
<keyword evidence="3" id="KW-1185">Reference proteome</keyword>
<evidence type="ECO:0000259" key="1">
    <source>
        <dbReference type="Pfam" id="PF00561"/>
    </source>
</evidence>
<dbReference type="GO" id="GO:0016787">
    <property type="term" value="F:hydrolase activity"/>
    <property type="evidence" value="ECO:0007669"/>
    <property type="project" value="UniProtKB-KW"/>
</dbReference>
<evidence type="ECO:0000313" key="2">
    <source>
        <dbReference type="EMBL" id="QKK20475.1"/>
    </source>
</evidence>
<accession>A0ABX6PPD7</accession>
<dbReference type="Proteomes" id="UP000305673">
    <property type="component" value="Plasmid pPR12A201"/>
</dbReference>
<feature type="domain" description="AB hydrolase-1" evidence="1">
    <location>
        <begin position="21"/>
        <end position="137"/>
    </location>
</feature>
<dbReference type="EMBL" id="CP054022">
    <property type="protein sequence ID" value="QKK20475.1"/>
    <property type="molecule type" value="Genomic_DNA"/>
</dbReference>
<keyword evidence="2" id="KW-0614">Plasmid</keyword>
<sequence length="251" mass="27488">MPILSVDGGEIYYEQSGEGYPVLLFAPGFLSSRIERWHSNPSRPGMDQDWSDPIPVLTPHFSVVRLDVRNAGRSRAAIGSDYGWSSYTADHLALLQHLDIQRCHVMGGCIGVSFALALEKARPGTVSAQVLQNPIGLSEINRLTVDAEIAHWASGLLGRPDVDQKLLDEAGKRMFATDFIFSVSCDDAARGNVPTLLMPGDDKMHPASVSADIARLTNAEVLAPWKGPDYRDAASLRARDFLLEHTPEQRP</sequence>
<dbReference type="InterPro" id="IPR000073">
    <property type="entry name" value="AB_hydrolase_1"/>
</dbReference>
<organism evidence="2 3">
    <name type="scientific">Rhizobium indicum</name>
    <dbReference type="NCBI Taxonomy" id="2583231"/>
    <lineage>
        <taxon>Bacteria</taxon>
        <taxon>Pseudomonadati</taxon>
        <taxon>Pseudomonadota</taxon>
        <taxon>Alphaproteobacteria</taxon>
        <taxon>Hyphomicrobiales</taxon>
        <taxon>Rhizobiaceae</taxon>
        <taxon>Rhizobium/Agrobacterium group</taxon>
        <taxon>Rhizobium</taxon>
    </lineage>
</organism>
<protein>
    <submittedName>
        <fullName evidence="2">Alpha/beta fold hydrolase</fullName>
    </submittedName>
</protein>
<gene>
    <name evidence="2" type="ORF">FFM53_029285</name>
</gene>
<dbReference type="SUPFAM" id="SSF53474">
    <property type="entry name" value="alpha/beta-Hydrolases"/>
    <property type="match status" value="1"/>
</dbReference>
<dbReference type="Pfam" id="PF00561">
    <property type="entry name" value="Abhydrolase_1"/>
    <property type="match status" value="1"/>
</dbReference>
<proteinExistence type="predicted"/>
<keyword evidence="2" id="KW-0378">Hydrolase</keyword>
<name>A0ABX6PPD7_9HYPH</name>
<dbReference type="InterPro" id="IPR029058">
    <property type="entry name" value="AB_hydrolase_fold"/>
</dbReference>